<dbReference type="RefSeq" id="WP_033084495.1">
    <property type="nucleotide sequence ID" value="NZ_JQEC01000072.1"/>
</dbReference>
<evidence type="ECO:0000313" key="7">
    <source>
        <dbReference type="EMBL" id="KGJ87441.1"/>
    </source>
</evidence>
<feature type="transmembrane region" description="Helical" evidence="6">
    <location>
        <begin position="6"/>
        <end position="31"/>
    </location>
</feature>
<feature type="transmembrane region" description="Helical" evidence="6">
    <location>
        <begin position="122"/>
        <end position="147"/>
    </location>
</feature>
<feature type="transmembrane region" description="Helical" evidence="6">
    <location>
        <begin position="43"/>
        <end position="65"/>
    </location>
</feature>
<protein>
    <submittedName>
        <fullName evidence="7">Lysine exporter protein (LYSE/YGGA)</fullName>
    </submittedName>
</protein>
<name>A0A099KAR5_COLPS</name>
<dbReference type="PANTHER" id="PTHR30086:SF17">
    <property type="entry name" value="LYSE FAMILY TRANSLOCATOR"/>
    <property type="match status" value="1"/>
</dbReference>
<evidence type="ECO:0000256" key="5">
    <source>
        <dbReference type="ARBA" id="ARBA00023136"/>
    </source>
</evidence>
<keyword evidence="5 6" id="KW-0472">Membrane</keyword>
<dbReference type="Pfam" id="PF01810">
    <property type="entry name" value="LysE"/>
    <property type="match status" value="1"/>
</dbReference>
<comment type="subcellular location">
    <subcellularLocation>
        <location evidence="1">Cell membrane</location>
        <topology evidence="1">Multi-pass membrane protein</topology>
    </subcellularLocation>
</comment>
<gene>
    <name evidence="7" type="ORF">GAB14E_4596</name>
</gene>
<dbReference type="OrthoDB" id="581870at2"/>
<evidence type="ECO:0000313" key="8">
    <source>
        <dbReference type="Proteomes" id="UP000029868"/>
    </source>
</evidence>
<dbReference type="Proteomes" id="UP000029868">
    <property type="component" value="Unassembled WGS sequence"/>
</dbReference>
<dbReference type="InterPro" id="IPR001123">
    <property type="entry name" value="LeuE-type"/>
</dbReference>
<evidence type="ECO:0000256" key="1">
    <source>
        <dbReference type="ARBA" id="ARBA00004651"/>
    </source>
</evidence>
<proteinExistence type="predicted"/>
<comment type="caution">
    <text evidence="7">The sequence shown here is derived from an EMBL/GenBank/DDBJ whole genome shotgun (WGS) entry which is preliminary data.</text>
</comment>
<evidence type="ECO:0000256" key="2">
    <source>
        <dbReference type="ARBA" id="ARBA00022475"/>
    </source>
</evidence>
<accession>A0A099KAR5</accession>
<feature type="transmembrane region" description="Helical" evidence="6">
    <location>
        <begin position="153"/>
        <end position="178"/>
    </location>
</feature>
<keyword evidence="2" id="KW-1003">Cell membrane</keyword>
<keyword evidence="4 6" id="KW-1133">Transmembrane helix</keyword>
<keyword evidence="3 6" id="KW-0812">Transmembrane</keyword>
<organism evidence="7 8">
    <name type="scientific">Colwellia psychrerythraea</name>
    <name type="common">Vibrio psychroerythus</name>
    <dbReference type="NCBI Taxonomy" id="28229"/>
    <lineage>
        <taxon>Bacteria</taxon>
        <taxon>Pseudomonadati</taxon>
        <taxon>Pseudomonadota</taxon>
        <taxon>Gammaproteobacteria</taxon>
        <taxon>Alteromonadales</taxon>
        <taxon>Colwelliaceae</taxon>
        <taxon>Colwellia</taxon>
    </lineage>
</organism>
<dbReference type="GO" id="GO:0015171">
    <property type="term" value="F:amino acid transmembrane transporter activity"/>
    <property type="evidence" value="ECO:0007669"/>
    <property type="project" value="TreeGrafter"/>
</dbReference>
<feature type="transmembrane region" description="Helical" evidence="6">
    <location>
        <begin position="71"/>
        <end position="91"/>
    </location>
</feature>
<evidence type="ECO:0000256" key="4">
    <source>
        <dbReference type="ARBA" id="ARBA00022989"/>
    </source>
</evidence>
<evidence type="ECO:0000256" key="6">
    <source>
        <dbReference type="SAM" id="Phobius"/>
    </source>
</evidence>
<evidence type="ECO:0000256" key="3">
    <source>
        <dbReference type="ARBA" id="ARBA00022692"/>
    </source>
</evidence>
<dbReference type="PANTHER" id="PTHR30086">
    <property type="entry name" value="ARGININE EXPORTER PROTEIN ARGO"/>
    <property type="match status" value="1"/>
</dbReference>
<dbReference type="PATRIC" id="fig|28229.3.peg.4579"/>
<feature type="transmembrane region" description="Helical" evidence="6">
    <location>
        <begin position="190"/>
        <end position="210"/>
    </location>
</feature>
<reference evidence="7 8" key="1">
    <citation type="submission" date="2014-08" db="EMBL/GenBank/DDBJ databases">
        <title>Genomic and Phenotypic Diversity of Colwellia psychrerythraea strains from Disparate Marine Basins.</title>
        <authorList>
            <person name="Techtmann S.M."/>
            <person name="Stelling S.C."/>
            <person name="Utturkar S.M."/>
            <person name="Alshibli N."/>
            <person name="Harris A."/>
            <person name="Brown S.D."/>
            <person name="Hazen T.C."/>
        </authorList>
    </citation>
    <scope>NUCLEOTIDE SEQUENCE [LARGE SCALE GENOMIC DNA]</scope>
    <source>
        <strain evidence="7 8">GAB14E</strain>
    </source>
</reference>
<dbReference type="AlphaFoldDB" id="A0A099KAR5"/>
<dbReference type="GO" id="GO:0005886">
    <property type="term" value="C:plasma membrane"/>
    <property type="evidence" value="ECO:0007669"/>
    <property type="project" value="UniProtKB-SubCell"/>
</dbReference>
<dbReference type="EMBL" id="JQEC01000072">
    <property type="protein sequence ID" value="KGJ87441.1"/>
    <property type="molecule type" value="Genomic_DNA"/>
</dbReference>
<sequence>MEVSLIGIFATVAFAHFLALISPGPDFVILVKSAVKNESKKAIGVALGISIANALYIALCLIGVGSLLASSVYMMIGLKVAGGLFLIYLAVQALRAKKSDYASLSAQVNVKEKQETTFFKEFVVGFMSGILNPKNILFYLSLFTVVLTKDVSLTFKIILGVWMTSLVFIWDAAIVFILSGENVRRKFAKLSYYIDKVTGAILGLVGFTIVKTALVKSSV</sequence>